<dbReference type="InterPro" id="IPR003108">
    <property type="entry name" value="GAR_dom"/>
</dbReference>
<feature type="region of interest" description="Disordered" evidence="4">
    <location>
        <begin position="227"/>
        <end position="407"/>
    </location>
</feature>
<dbReference type="Gene3D" id="3.30.920.20">
    <property type="entry name" value="Gas2-like domain"/>
    <property type="match status" value="1"/>
</dbReference>
<proteinExistence type="predicted"/>
<dbReference type="RefSeq" id="XP_051445385.1">
    <property type="nucleotide sequence ID" value="XM_051588556.1"/>
</dbReference>
<accession>A0AAD5HF70</accession>
<dbReference type="Proteomes" id="UP001206595">
    <property type="component" value="Unassembled WGS sequence"/>
</dbReference>
<comment type="caution">
    <text evidence="6">The sequence shown here is derived from an EMBL/GenBank/DDBJ whole genome shotgun (WGS) entry which is preliminary data.</text>
</comment>
<feature type="compositionally biased region" description="Polar residues" evidence="4">
    <location>
        <begin position="189"/>
        <end position="202"/>
    </location>
</feature>
<protein>
    <recommendedName>
        <fullName evidence="5">GAR domain-containing protein</fullName>
    </recommendedName>
</protein>
<dbReference type="GO" id="GO:0008017">
    <property type="term" value="F:microtubule binding"/>
    <property type="evidence" value="ECO:0007669"/>
    <property type="project" value="InterPro"/>
</dbReference>
<keyword evidence="3" id="KW-0206">Cytoskeleton</keyword>
<dbReference type="GO" id="GO:0005856">
    <property type="term" value="C:cytoskeleton"/>
    <property type="evidence" value="ECO:0007669"/>
    <property type="project" value="UniProtKB-SubCell"/>
</dbReference>
<dbReference type="SUPFAM" id="SSF143575">
    <property type="entry name" value="GAS2 domain-like"/>
    <property type="match status" value="1"/>
</dbReference>
<dbReference type="PROSITE" id="PS51460">
    <property type="entry name" value="GAR"/>
    <property type="match status" value="1"/>
</dbReference>
<feature type="compositionally biased region" description="Low complexity" evidence="4">
    <location>
        <begin position="352"/>
        <end position="364"/>
    </location>
</feature>
<feature type="compositionally biased region" description="Polar residues" evidence="4">
    <location>
        <begin position="306"/>
        <end position="321"/>
    </location>
</feature>
<feature type="compositionally biased region" description="Basic and acidic residues" evidence="4">
    <location>
        <begin position="99"/>
        <end position="111"/>
    </location>
</feature>
<evidence type="ECO:0000256" key="1">
    <source>
        <dbReference type="ARBA" id="ARBA00004245"/>
    </source>
</evidence>
<feature type="compositionally biased region" description="Polar residues" evidence="4">
    <location>
        <begin position="87"/>
        <end position="98"/>
    </location>
</feature>
<dbReference type="Pfam" id="PF02187">
    <property type="entry name" value="GAS2"/>
    <property type="match status" value="1"/>
</dbReference>
<dbReference type="GeneID" id="75913901"/>
<dbReference type="AlphaFoldDB" id="A0AAD5HF70"/>
<organism evidence="6 7">
    <name type="scientific">Umbelopsis ramanniana AG</name>
    <dbReference type="NCBI Taxonomy" id="1314678"/>
    <lineage>
        <taxon>Eukaryota</taxon>
        <taxon>Fungi</taxon>
        <taxon>Fungi incertae sedis</taxon>
        <taxon>Mucoromycota</taxon>
        <taxon>Mucoromycotina</taxon>
        <taxon>Umbelopsidomycetes</taxon>
        <taxon>Umbelopsidales</taxon>
        <taxon>Umbelopsidaceae</taxon>
        <taxon>Umbelopsis</taxon>
    </lineage>
</organism>
<evidence type="ECO:0000256" key="3">
    <source>
        <dbReference type="ARBA" id="ARBA00023212"/>
    </source>
</evidence>
<feature type="domain" description="GAR" evidence="5">
    <location>
        <begin position="471"/>
        <end position="575"/>
    </location>
</feature>
<keyword evidence="2" id="KW-0963">Cytoplasm</keyword>
<evidence type="ECO:0000256" key="4">
    <source>
        <dbReference type="SAM" id="MobiDB-lite"/>
    </source>
</evidence>
<keyword evidence="7" id="KW-1185">Reference proteome</keyword>
<evidence type="ECO:0000259" key="5">
    <source>
        <dbReference type="PROSITE" id="PS51460"/>
    </source>
</evidence>
<name>A0AAD5HF70_UMBRA</name>
<reference evidence="6" key="1">
    <citation type="submission" date="2021-06" db="EMBL/GenBank/DDBJ databases">
        <authorList>
            <consortium name="DOE Joint Genome Institute"/>
            <person name="Mondo S.J."/>
            <person name="Amses K.R."/>
            <person name="Simmons D.R."/>
            <person name="Longcore J.E."/>
            <person name="Seto K."/>
            <person name="Alves G.H."/>
            <person name="Bonds A.E."/>
            <person name="Quandt C.A."/>
            <person name="Davis W.J."/>
            <person name="Chang Y."/>
            <person name="Letcher P.M."/>
            <person name="Powell M.J."/>
            <person name="Kuo A."/>
            <person name="Labutti K."/>
            <person name="Pangilinan J."/>
            <person name="Andreopoulos W."/>
            <person name="Tritt A."/>
            <person name="Riley R."/>
            <person name="Hundley H."/>
            <person name="Johnson J."/>
            <person name="Lipzen A."/>
            <person name="Barry K."/>
            <person name="Berbee M.L."/>
            <person name="Buchler N.E."/>
            <person name="Grigoriev I.V."/>
            <person name="Spatafora J.W."/>
            <person name="Stajich J.E."/>
            <person name="James T.Y."/>
        </authorList>
    </citation>
    <scope>NUCLEOTIDE SEQUENCE</scope>
    <source>
        <strain evidence="6">AG</strain>
    </source>
</reference>
<dbReference type="InterPro" id="IPR036534">
    <property type="entry name" value="GAR_dom_sf"/>
</dbReference>
<feature type="region of interest" description="Disordered" evidence="4">
    <location>
        <begin position="82"/>
        <end position="205"/>
    </location>
</feature>
<feature type="compositionally biased region" description="Polar residues" evidence="4">
    <location>
        <begin position="168"/>
        <end position="181"/>
    </location>
</feature>
<evidence type="ECO:0000313" key="6">
    <source>
        <dbReference type="EMBL" id="KAI8580381.1"/>
    </source>
</evidence>
<dbReference type="EMBL" id="MU620913">
    <property type="protein sequence ID" value="KAI8580381.1"/>
    <property type="molecule type" value="Genomic_DNA"/>
</dbReference>
<comment type="subcellular location">
    <subcellularLocation>
        <location evidence="1">Cytoplasm</location>
        <location evidence="1">Cytoskeleton</location>
    </subcellularLocation>
</comment>
<gene>
    <name evidence="6" type="ORF">K450DRAFT_238218</name>
</gene>
<evidence type="ECO:0000313" key="7">
    <source>
        <dbReference type="Proteomes" id="UP001206595"/>
    </source>
</evidence>
<reference evidence="6" key="2">
    <citation type="journal article" date="2022" name="Proc. Natl. Acad. Sci. U.S.A.">
        <title>Diploid-dominant life cycles characterize the early evolution of Fungi.</title>
        <authorList>
            <person name="Amses K.R."/>
            <person name="Simmons D.R."/>
            <person name="Longcore J.E."/>
            <person name="Mondo S.J."/>
            <person name="Seto K."/>
            <person name="Jeronimo G.H."/>
            <person name="Bonds A.E."/>
            <person name="Quandt C.A."/>
            <person name="Davis W.J."/>
            <person name="Chang Y."/>
            <person name="Federici B.A."/>
            <person name="Kuo A."/>
            <person name="LaButti K."/>
            <person name="Pangilinan J."/>
            <person name="Andreopoulos W."/>
            <person name="Tritt A."/>
            <person name="Riley R."/>
            <person name="Hundley H."/>
            <person name="Johnson J."/>
            <person name="Lipzen A."/>
            <person name="Barry K."/>
            <person name="Lang B.F."/>
            <person name="Cuomo C.A."/>
            <person name="Buchler N.E."/>
            <person name="Grigoriev I.V."/>
            <person name="Spatafora J.W."/>
            <person name="Stajich J.E."/>
            <person name="James T.Y."/>
        </authorList>
    </citation>
    <scope>NUCLEOTIDE SEQUENCE</scope>
    <source>
        <strain evidence="6">AG</strain>
    </source>
</reference>
<sequence length="586" mass="65793">MHQSGPPLDREKFRSLAKGFEAKYKYYTPAIDRMIGMLGTGISQRVTHDTQAKTRHNAIKERWENLRSVMDDLRANQLPEIERTLSDRPQSPAWSGTSEDSHTTDRSERSHSHWKGIRRLNSPSPVSKRPEETVRGRSFSPTNINLRPIKKNQRASPSPVLNGGRPPLSQTNRSTDGQLSVSRLRKTHTPGTSQNKPGWNASTKEDSKQYIYEPLWKSEYRQLGDLDDKEDEELMRRGRTKSPTRLGGRPDENDENGASWMKPTKSTIMRRRAQSMDRALSRQAENRPKTPTSRPKTPNPPNNRSHTPTKTAQPPSRQFLSPYTFHEPIPYPDRDRAVSPSSRRSETPSLIPRPKTPTSRPTSPMASELVRPGSRPKTPSSPSLIPRARSALGHSSPPVPPLPKSVQSEEWLPVQSYGSLLNITSPSIPQLSKKSSTPVLNQRSAYHHRAFTPNTNEMQINIDEIPHYVADPKDPLDVEVGKILNASPIAIKCQRSPQGGGRYYFGNDLSPSLGGGKKMYLCRLMNYAEKSNIDPSLLSSRTRTKPTASRNKVLVRVGGGWQDLEIFLLEHASLMVSDVVVRSFTS</sequence>
<evidence type="ECO:0000256" key="2">
    <source>
        <dbReference type="ARBA" id="ARBA00022490"/>
    </source>
</evidence>